<proteinExistence type="predicted"/>
<name>A0A5A9XFM3_9BACT</name>
<keyword evidence="3" id="KW-1185">Reference proteome</keyword>
<dbReference type="Proteomes" id="UP000324298">
    <property type="component" value="Unassembled WGS sequence"/>
</dbReference>
<feature type="signal peptide" evidence="1">
    <location>
        <begin position="1"/>
        <end position="29"/>
    </location>
</feature>
<feature type="chain" id="PRO_5023032832" evidence="1">
    <location>
        <begin position="30"/>
        <end position="417"/>
    </location>
</feature>
<evidence type="ECO:0000313" key="2">
    <source>
        <dbReference type="EMBL" id="KAA0890481.1"/>
    </source>
</evidence>
<gene>
    <name evidence="2" type="ORF">ET418_12540</name>
</gene>
<organism evidence="2 3">
    <name type="scientific">Oryzomonas rubra</name>
    <dbReference type="NCBI Taxonomy" id="2509454"/>
    <lineage>
        <taxon>Bacteria</taxon>
        <taxon>Pseudomonadati</taxon>
        <taxon>Thermodesulfobacteriota</taxon>
        <taxon>Desulfuromonadia</taxon>
        <taxon>Geobacterales</taxon>
        <taxon>Geobacteraceae</taxon>
        <taxon>Oryzomonas</taxon>
    </lineage>
</organism>
<dbReference type="OrthoDB" id="5405095at2"/>
<sequence length="417" mass="47559">MMNCFRQAWMICSLIVAGLVTGGARQACAAETVFKPSLAVSEEINDNIYEVAASKRTDYITRVQPGASLHYLTPFWNWDTAYTLDYRNYARHSRDAEFNHDAMVKGNIALVDNFFYLDLNETYRRVSVNVTRDVTTQSSLFLNQTDQNIAVVSPYLLWKMGEKSTLRTGYRYSDTRYWDATSIDKFEHGALADFSYELTPKLSLTSGYAFTRSKTSLSRFDRHDVYGGFKYQYADKSFVFGKLGRSWQIFDKANDVAYYFWDAGITHDFEVATVTVETKAQTTEDPQSVSTKETDYIGKIDKVLTRGAFGLSSTYSEYVNTQTDIRSQRKLSFSGYGRHEIIPSLTVSLNATAEHFYQINSGDFPYHFIATSGLTYAFNYDISLGVTYSFETYRNAVDRAADAKEINRGIVEVRKTF</sequence>
<dbReference type="InterPro" id="IPR017467">
    <property type="entry name" value="CHP03016_PEP-CTERM"/>
</dbReference>
<accession>A0A5A9XFM3</accession>
<keyword evidence="1" id="KW-0732">Signal</keyword>
<dbReference type="AlphaFoldDB" id="A0A5A9XFM3"/>
<dbReference type="EMBL" id="SRSD01000007">
    <property type="protein sequence ID" value="KAA0890481.1"/>
    <property type="molecule type" value="Genomic_DNA"/>
</dbReference>
<dbReference type="RefSeq" id="WP_149307981.1">
    <property type="nucleotide sequence ID" value="NZ_SRSD01000007.1"/>
</dbReference>
<evidence type="ECO:0000313" key="3">
    <source>
        <dbReference type="Proteomes" id="UP000324298"/>
    </source>
</evidence>
<comment type="caution">
    <text evidence="2">The sequence shown here is derived from an EMBL/GenBank/DDBJ whole genome shotgun (WGS) entry which is preliminary data.</text>
</comment>
<evidence type="ECO:0000256" key="1">
    <source>
        <dbReference type="SAM" id="SignalP"/>
    </source>
</evidence>
<protein>
    <submittedName>
        <fullName evidence="2">TIGR03016 family PEP-CTERM system-associated outer membrane protein</fullName>
    </submittedName>
</protein>
<dbReference type="SUPFAM" id="SSF56935">
    <property type="entry name" value="Porins"/>
    <property type="match status" value="1"/>
</dbReference>
<reference evidence="2 3" key="1">
    <citation type="submission" date="2019-04" db="EMBL/GenBank/DDBJ databases">
        <title>Geobacter ruber sp. nov., ferric-reducing bacteria isolated from paddy soil.</title>
        <authorList>
            <person name="Xu Z."/>
            <person name="Masuda Y."/>
            <person name="Itoh H."/>
            <person name="Senoo K."/>
        </authorList>
    </citation>
    <scope>NUCLEOTIDE SEQUENCE [LARGE SCALE GENOMIC DNA]</scope>
    <source>
        <strain evidence="2 3">Red88</strain>
    </source>
</reference>
<dbReference type="NCBIfam" id="TIGR03016">
    <property type="entry name" value="pepcterm_hypo_1"/>
    <property type="match status" value="1"/>
</dbReference>